<evidence type="ECO:0000256" key="1">
    <source>
        <dbReference type="SAM" id="MobiDB-lite"/>
    </source>
</evidence>
<dbReference type="Proteomes" id="UP000652761">
    <property type="component" value="Unassembled WGS sequence"/>
</dbReference>
<accession>A0A843VTB3</accession>
<sequence length="61" mass="6618">MFELSKAPTRTLGASGSKGVAVRSQSASTRPVRHCNILSPEYFGHQQSCRVKQGNCRIGII</sequence>
<comment type="caution">
    <text evidence="2">The sequence shown here is derived from an EMBL/GenBank/DDBJ whole genome shotgun (WGS) entry which is preliminary data.</text>
</comment>
<feature type="region of interest" description="Disordered" evidence="1">
    <location>
        <begin position="1"/>
        <end position="25"/>
    </location>
</feature>
<name>A0A843VTB3_COLES</name>
<keyword evidence="3" id="KW-1185">Reference proteome</keyword>
<proteinExistence type="predicted"/>
<evidence type="ECO:0000313" key="3">
    <source>
        <dbReference type="Proteomes" id="UP000652761"/>
    </source>
</evidence>
<protein>
    <submittedName>
        <fullName evidence="2">Uncharacterized protein</fullName>
    </submittedName>
</protein>
<dbReference type="EMBL" id="NMUH01002161">
    <property type="protein sequence ID" value="MQL98246.1"/>
    <property type="molecule type" value="Genomic_DNA"/>
</dbReference>
<reference evidence="2" key="1">
    <citation type="submission" date="2017-07" db="EMBL/GenBank/DDBJ databases">
        <title>Taro Niue Genome Assembly and Annotation.</title>
        <authorList>
            <person name="Atibalentja N."/>
            <person name="Keating K."/>
            <person name="Fields C.J."/>
        </authorList>
    </citation>
    <scope>NUCLEOTIDE SEQUENCE</scope>
    <source>
        <strain evidence="2">Niue_2</strain>
        <tissue evidence="2">Leaf</tissue>
    </source>
</reference>
<gene>
    <name evidence="2" type="ORF">Taro_030950</name>
</gene>
<evidence type="ECO:0000313" key="2">
    <source>
        <dbReference type="EMBL" id="MQL98246.1"/>
    </source>
</evidence>
<organism evidence="2 3">
    <name type="scientific">Colocasia esculenta</name>
    <name type="common">Wild taro</name>
    <name type="synonym">Arum esculentum</name>
    <dbReference type="NCBI Taxonomy" id="4460"/>
    <lineage>
        <taxon>Eukaryota</taxon>
        <taxon>Viridiplantae</taxon>
        <taxon>Streptophyta</taxon>
        <taxon>Embryophyta</taxon>
        <taxon>Tracheophyta</taxon>
        <taxon>Spermatophyta</taxon>
        <taxon>Magnoliopsida</taxon>
        <taxon>Liliopsida</taxon>
        <taxon>Araceae</taxon>
        <taxon>Aroideae</taxon>
        <taxon>Colocasieae</taxon>
        <taxon>Colocasia</taxon>
    </lineage>
</organism>
<dbReference type="AlphaFoldDB" id="A0A843VTB3"/>